<feature type="transmembrane region" description="Helical" evidence="11">
    <location>
        <begin position="330"/>
        <end position="351"/>
    </location>
</feature>
<protein>
    <recommendedName>
        <fullName evidence="12">Peptidase M50 domain-containing protein</fullName>
    </recommendedName>
</protein>
<dbReference type="PANTHER" id="PTHR42837">
    <property type="entry name" value="REGULATOR OF SIGMA-E PROTEASE RSEP"/>
    <property type="match status" value="1"/>
</dbReference>
<evidence type="ECO:0000256" key="6">
    <source>
        <dbReference type="ARBA" id="ARBA00022801"/>
    </source>
</evidence>
<dbReference type="PANTHER" id="PTHR42837:SF2">
    <property type="entry name" value="MEMBRANE METALLOPROTEASE ARASP2, CHLOROPLASTIC-RELATED"/>
    <property type="match status" value="1"/>
</dbReference>
<keyword evidence="7" id="KW-0862">Zinc</keyword>
<evidence type="ECO:0000313" key="13">
    <source>
        <dbReference type="EMBL" id="PIR41425.1"/>
    </source>
</evidence>
<evidence type="ECO:0000256" key="3">
    <source>
        <dbReference type="ARBA" id="ARBA00007931"/>
    </source>
</evidence>
<evidence type="ECO:0000256" key="8">
    <source>
        <dbReference type="ARBA" id="ARBA00022989"/>
    </source>
</evidence>
<dbReference type="InterPro" id="IPR036034">
    <property type="entry name" value="PDZ_sf"/>
</dbReference>
<organism evidence="13 14">
    <name type="scientific">Candidatus Yanofskybacteria bacterium CG10_big_fil_rev_8_21_14_0_10_46_23</name>
    <dbReference type="NCBI Taxonomy" id="1975098"/>
    <lineage>
        <taxon>Bacteria</taxon>
        <taxon>Candidatus Yanofskyibacteriota</taxon>
    </lineage>
</organism>
<feature type="domain" description="Peptidase M50" evidence="12">
    <location>
        <begin position="6"/>
        <end position="345"/>
    </location>
</feature>
<dbReference type="InterPro" id="IPR004387">
    <property type="entry name" value="Pept_M50_Zn"/>
</dbReference>
<gene>
    <name evidence="13" type="ORF">COV31_00950</name>
</gene>
<comment type="similarity">
    <text evidence="3">Belongs to the peptidase M50B family.</text>
</comment>
<comment type="subcellular location">
    <subcellularLocation>
        <location evidence="2">Membrane</location>
        <topology evidence="2">Multi-pass membrane protein</topology>
    </subcellularLocation>
</comment>
<dbReference type="GO" id="GO:0006508">
    <property type="term" value="P:proteolysis"/>
    <property type="evidence" value="ECO:0007669"/>
    <property type="project" value="UniProtKB-KW"/>
</dbReference>
<comment type="cofactor">
    <cofactor evidence="1">
        <name>Zn(2+)</name>
        <dbReference type="ChEBI" id="CHEBI:29105"/>
    </cofactor>
</comment>
<evidence type="ECO:0000256" key="10">
    <source>
        <dbReference type="ARBA" id="ARBA00023136"/>
    </source>
</evidence>
<feature type="transmembrane region" description="Helical" evidence="11">
    <location>
        <begin position="89"/>
        <end position="110"/>
    </location>
</feature>
<evidence type="ECO:0000259" key="12">
    <source>
        <dbReference type="Pfam" id="PF02163"/>
    </source>
</evidence>
<evidence type="ECO:0000313" key="14">
    <source>
        <dbReference type="Proteomes" id="UP000230232"/>
    </source>
</evidence>
<evidence type="ECO:0000256" key="1">
    <source>
        <dbReference type="ARBA" id="ARBA00001947"/>
    </source>
</evidence>
<keyword evidence="6" id="KW-0378">Hydrolase</keyword>
<keyword evidence="5 11" id="KW-0812">Transmembrane</keyword>
<sequence length="358" mass="38535">MTILIFLIVIALLVFVHELGHFIMAKRAGMRVDEFGLGFPPRIFGFKKGETLYSINLLPFGGFVRIFGEDGQEANQPRSFGSKSAGDRIKVIVAGVIMNILFAALLLGVGNTLGSRVAVNEDNIDQAREVAVQIAGIAPGSPADTAGLRVLDTVIGFKNGEEIIPTQEIDEIQKYIGNNLDRPIILIVQRGTELSGIEIIPRSEHPEEEGALGIALIPTGVISYPWYQSIYKGIEQAGILTAATVQGYASIIANIFQSGSPGVTVSGPIGIAIFTGQAARVGFSYLLQFTALISVNLAVLNIIPFPALDGGRLLFIIIEKIRRRAIPQKVEGLVNAAGFSLLLLLMVYITVKDVLHFL</sequence>
<dbReference type="InterPro" id="IPR008915">
    <property type="entry name" value="Peptidase_M50"/>
</dbReference>
<accession>A0A2H0R6H3</accession>
<dbReference type="Proteomes" id="UP000230232">
    <property type="component" value="Unassembled WGS sequence"/>
</dbReference>
<dbReference type="GO" id="GO:0004222">
    <property type="term" value="F:metalloendopeptidase activity"/>
    <property type="evidence" value="ECO:0007669"/>
    <property type="project" value="InterPro"/>
</dbReference>
<keyword evidence="4" id="KW-0645">Protease</keyword>
<evidence type="ECO:0000256" key="9">
    <source>
        <dbReference type="ARBA" id="ARBA00023049"/>
    </source>
</evidence>
<keyword evidence="8 11" id="KW-1133">Transmembrane helix</keyword>
<dbReference type="CDD" id="cd06163">
    <property type="entry name" value="S2P-M50_PDZ_RseP-like"/>
    <property type="match status" value="1"/>
</dbReference>
<dbReference type="Pfam" id="PF02163">
    <property type="entry name" value="Peptidase_M50"/>
    <property type="match status" value="1"/>
</dbReference>
<name>A0A2H0R6H3_9BACT</name>
<reference evidence="13 14" key="1">
    <citation type="submission" date="2017-09" db="EMBL/GenBank/DDBJ databases">
        <title>Depth-based differentiation of microbial function through sediment-hosted aquifers and enrichment of novel symbionts in the deep terrestrial subsurface.</title>
        <authorList>
            <person name="Probst A.J."/>
            <person name="Ladd B."/>
            <person name="Jarett J.K."/>
            <person name="Geller-Mcgrath D.E."/>
            <person name="Sieber C.M."/>
            <person name="Emerson J.B."/>
            <person name="Anantharaman K."/>
            <person name="Thomas B.C."/>
            <person name="Malmstrom R."/>
            <person name="Stieglmeier M."/>
            <person name="Klingl A."/>
            <person name="Woyke T."/>
            <person name="Ryan C.M."/>
            <person name="Banfield J.F."/>
        </authorList>
    </citation>
    <scope>NUCLEOTIDE SEQUENCE [LARGE SCALE GENOMIC DNA]</scope>
    <source>
        <strain evidence="13">CG10_big_fil_rev_8_21_14_0_10_46_23</strain>
    </source>
</reference>
<evidence type="ECO:0000256" key="7">
    <source>
        <dbReference type="ARBA" id="ARBA00022833"/>
    </source>
</evidence>
<dbReference type="SUPFAM" id="SSF50156">
    <property type="entry name" value="PDZ domain-like"/>
    <property type="match status" value="1"/>
</dbReference>
<keyword evidence="9" id="KW-0482">Metalloprotease</keyword>
<evidence type="ECO:0000256" key="11">
    <source>
        <dbReference type="SAM" id="Phobius"/>
    </source>
</evidence>
<dbReference type="AlphaFoldDB" id="A0A2H0R6H3"/>
<evidence type="ECO:0000256" key="2">
    <source>
        <dbReference type="ARBA" id="ARBA00004141"/>
    </source>
</evidence>
<dbReference type="GO" id="GO:0016020">
    <property type="term" value="C:membrane"/>
    <property type="evidence" value="ECO:0007669"/>
    <property type="project" value="UniProtKB-SubCell"/>
</dbReference>
<feature type="transmembrane region" description="Helical" evidence="11">
    <location>
        <begin position="285"/>
        <end position="309"/>
    </location>
</feature>
<keyword evidence="10 11" id="KW-0472">Membrane</keyword>
<dbReference type="Gene3D" id="2.30.42.10">
    <property type="match status" value="1"/>
</dbReference>
<dbReference type="EMBL" id="PCXO01000005">
    <property type="protein sequence ID" value="PIR41425.1"/>
    <property type="molecule type" value="Genomic_DNA"/>
</dbReference>
<evidence type="ECO:0000256" key="4">
    <source>
        <dbReference type="ARBA" id="ARBA00022670"/>
    </source>
</evidence>
<proteinExistence type="inferred from homology"/>
<evidence type="ECO:0000256" key="5">
    <source>
        <dbReference type="ARBA" id="ARBA00022692"/>
    </source>
</evidence>
<comment type="caution">
    <text evidence="13">The sequence shown here is derived from an EMBL/GenBank/DDBJ whole genome shotgun (WGS) entry which is preliminary data.</text>
</comment>